<dbReference type="InterPro" id="IPR050707">
    <property type="entry name" value="HTH_MetabolicPath_Reg"/>
</dbReference>
<keyword evidence="1" id="KW-0805">Transcription regulation</keyword>
<protein>
    <submittedName>
        <fullName evidence="6">Pca regulon regulatory protein</fullName>
    </submittedName>
</protein>
<dbReference type="PANTHER" id="PTHR30136:SF33">
    <property type="entry name" value="TRANSCRIPTIONAL REGULATORY PROTEIN"/>
    <property type="match status" value="1"/>
</dbReference>
<evidence type="ECO:0000313" key="6">
    <source>
        <dbReference type="EMBL" id="UOA17205.1"/>
    </source>
</evidence>
<feature type="domain" description="IclR-ED" evidence="5">
    <location>
        <begin position="74"/>
        <end position="257"/>
    </location>
</feature>
<gene>
    <name evidence="6" type="primary">pcaR_3</name>
    <name evidence="6" type="ORF">DSM109990_04104</name>
</gene>
<evidence type="ECO:0000256" key="3">
    <source>
        <dbReference type="ARBA" id="ARBA00023163"/>
    </source>
</evidence>
<accession>A0ABY3ZSX8</accession>
<dbReference type="Gene3D" id="3.30.450.40">
    <property type="match status" value="1"/>
</dbReference>
<dbReference type="Pfam" id="PF01614">
    <property type="entry name" value="IclR_C"/>
    <property type="match status" value="1"/>
</dbReference>
<dbReference type="SUPFAM" id="SSF46785">
    <property type="entry name" value="Winged helix' DNA-binding domain"/>
    <property type="match status" value="1"/>
</dbReference>
<evidence type="ECO:0000259" key="4">
    <source>
        <dbReference type="PROSITE" id="PS51077"/>
    </source>
</evidence>
<dbReference type="InterPro" id="IPR036390">
    <property type="entry name" value="WH_DNA-bd_sf"/>
</dbReference>
<evidence type="ECO:0000256" key="1">
    <source>
        <dbReference type="ARBA" id="ARBA00023015"/>
    </source>
</evidence>
<dbReference type="InterPro" id="IPR036388">
    <property type="entry name" value="WH-like_DNA-bd_sf"/>
</dbReference>
<dbReference type="PANTHER" id="PTHR30136">
    <property type="entry name" value="HELIX-TURN-HELIX TRANSCRIPTIONAL REGULATOR, ICLR FAMILY"/>
    <property type="match status" value="1"/>
</dbReference>
<geneLocation type="plasmid" evidence="6 7">
    <name>pDSM109990_e</name>
</geneLocation>
<keyword evidence="7" id="KW-1185">Reference proteome</keyword>
<name>A0ABY3ZSX8_9RHOB</name>
<reference evidence="7" key="1">
    <citation type="journal article" date="2022" name="Microorganisms">
        <title>Beyond the ABCs#Discovery of Three New Plasmid Types in Rhodobacterales (RepQ, RepY, RepW).</title>
        <authorList>
            <person name="Freese H.M."/>
            <person name="Ringel V."/>
            <person name="Overmann J."/>
            <person name="Petersen J."/>
        </authorList>
    </citation>
    <scope>NUCLEOTIDE SEQUENCE [LARGE SCALE GENOMIC DNA]</scope>
    <source>
        <strain evidence="7">DSM 109990</strain>
        <plasmid evidence="7">pDSM109990_e</plasmid>
    </source>
</reference>
<keyword evidence="3" id="KW-0804">Transcription</keyword>
<dbReference type="InterPro" id="IPR005471">
    <property type="entry name" value="Tscrpt_reg_IclR_N"/>
</dbReference>
<evidence type="ECO:0000256" key="2">
    <source>
        <dbReference type="ARBA" id="ARBA00023125"/>
    </source>
</evidence>
<dbReference type="SMART" id="SM00346">
    <property type="entry name" value="HTH_ICLR"/>
    <property type="match status" value="1"/>
</dbReference>
<keyword evidence="6" id="KW-0614">Plasmid</keyword>
<sequence>MARARTSEAEIVSLERGLRILRAFQSSDTPLGNKEIVERAGLSKATVARLCHTLLEMGYLRQIGSQGKYHLDDNVTVLGHAFLRSLTMRRIAEPMLQEVANRHEMSVALGIGNGPHMIYLVYCAGARTVTMRLRVGTLLPIHETAMGRAWMSALQPAQCDRHMAEIRALTGGDADVVETALRREMEKTRQSGFSVSFGDWRKEIFGVGVPLWLDGGRTIAAMNCGARRRGQDPAYFSDVLGPEMMLLSSELSDRIAQLGANFWDE</sequence>
<proteinExistence type="predicted"/>
<dbReference type="RefSeq" id="WP_243264017.1">
    <property type="nucleotide sequence ID" value="NZ_CP085149.1"/>
</dbReference>
<dbReference type="InterPro" id="IPR014757">
    <property type="entry name" value="Tscrpt_reg_IclR_C"/>
</dbReference>
<dbReference type="PROSITE" id="PS51077">
    <property type="entry name" value="HTH_ICLR"/>
    <property type="match status" value="1"/>
</dbReference>
<evidence type="ECO:0000313" key="7">
    <source>
        <dbReference type="Proteomes" id="UP000831019"/>
    </source>
</evidence>
<organism evidence="6 7">
    <name type="scientific">Sulfitobacter dubius</name>
    <dbReference type="NCBI Taxonomy" id="218673"/>
    <lineage>
        <taxon>Bacteria</taxon>
        <taxon>Pseudomonadati</taxon>
        <taxon>Pseudomonadota</taxon>
        <taxon>Alphaproteobacteria</taxon>
        <taxon>Rhodobacterales</taxon>
        <taxon>Roseobacteraceae</taxon>
        <taxon>Sulfitobacter</taxon>
    </lineage>
</organism>
<dbReference type="Proteomes" id="UP000831019">
    <property type="component" value="Plasmid pDSM109990_e"/>
</dbReference>
<dbReference type="SUPFAM" id="SSF55781">
    <property type="entry name" value="GAF domain-like"/>
    <property type="match status" value="1"/>
</dbReference>
<evidence type="ECO:0000259" key="5">
    <source>
        <dbReference type="PROSITE" id="PS51078"/>
    </source>
</evidence>
<keyword evidence="2" id="KW-0238">DNA-binding</keyword>
<dbReference type="Pfam" id="PF09339">
    <property type="entry name" value="HTH_IclR"/>
    <property type="match status" value="1"/>
</dbReference>
<dbReference type="EMBL" id="CP085149">
    <property type="protein sequence ID" value="UOA17205.1"/>
    <property type="molecule type" value="Genomic_DNA"/>
</dbReference>
<dbReference type="Gene3D" id="1.10.10.10">
    <property type="entry name" value="Winged helix-like DNA-binding domain superfamily/Winged helix DNA-binding domain"/>
    <property type="match status" value="1"/>
</dbReference>
<feature type="domain" description="HTH iclR-type" evidence="4">
    <location>
        <begin position="11"/>
        <end position="73"/>
    </location>
</feature>
<dbReference type="PROSITE" id="PS51078">
    <property type="entry name" value="ICLR_ED"/>
    <property type="match status" value="1"/>
</dbReference>
<dbReference type="InterPro" id="IPR029016">
    <property type="entry name" value="GAF-like_dom_sf"/>
</dbReference>